<dbReference type="InterPro" id="IPR002347">
    <property type="entry name" value="SDR_fam"/>
</dbReference>
<dbReference type="SUPFAM" id="SSF51735">
    <property type="entry name" value="NAD(P)-binding Rossmann-fold domains"/>
    <property type="match status" value="1"/>
</dbReference>
<dbReference type="PANTHER" id="PTHR42879">
    <property type="entry name" value="3-OXOACYL-(ACYL-CARRIER-PROTEIN) REDUCTASE"/>
    <property type="match status" value="1"/>
</dbReference>
<reference evidence="3" key="1">
    <citation type="journal article" date="2019" name="Int. J. Syst. Evol. Microbiol.">
        <title>The Global Catalogue of Microorganisms (GCM) 10K type strain sequencing project: providing services to taxonomists for standard genome sequencing and annotation.</title>
        <authorList>
            <consortium name="The Broad Institute Genomics Platform"/>
            <consortium name="The Broad Institute Genome Sequencing Center for Infectious Disease"/>
            <person name="Wu L."/>
            <person name="Ma J."/>
        </authorList>
    </citation>
    <scope>NUCLEOTIDE SEQUENCE [LARGE SCALE GENOMIC DNA]</scope>
    <source>
        <strain evidence="3">IBRC-M 10908</strain>
    </source>
</reference>
<dbReference type="PANTHER" id="PTHR42879:SF6">
    <property type="entry name" value="NADPH-DEPENDENT REDUCTASE BACG"/>
    <property type="match status" value="1"/>
</dbReference>
<dbReference type="InterPro" id="IPR050259">
    <property type="entry name" value="SDR"/>
</dbReference>
<dbReference type="RefSeq" id="WP_380618781.1">
    <property type="nucleotide sequence ID" value="NZ_JBHSDK010000009.1"/>
</dbReference>
<organism evidence="2 3">
    <name type="scientific">Salininema proteolyticum</name>
    <dbReference type="NCBI Taxonomy" id="1607685"/>
    <lineage>
        <taxon>Bacteria</taxon>
        <taxon>Bacillati</taxon>
        <taxon>Actinomycetota</taxon>
        <taxon>Actinomycetes</taxon>
        <taxon>Glycomycetales</taxon>
        <taxon>Glycomycetaceae</taxon>
        <taxon>Salininema</taxon>
    </lineage>
</organism>
<accession>A0ABV8TW06</accession>
<comment type="similarity">
    <text evidence="1">Belongs to the short-chain dehydrogenases/reductases (SDR) family.</text>
</comment>
<dbReference type="Proteomes" id="UP001595823">
    <property type="component" value="Unassembled WGS sequence"/>
</dbReference>
<dbReference type="InterPro" id="IPR036291">
    <property type="entry name" value="NAD(P)-bd_dom_sf"/>
</dbReference>
<comment type="caution">
    <text evidence="2">The sequence shown here is derived from an EMBL/GenBank/DDBJ whole genome shotgun (WGS) entry which is preliminary data.</text>
</comment>
<dbReference type="Pfam" id="PF13561">
    <property type="entry name" value="adh_short_C2"/>
    <property type="match status" value="1"/>
</dbReference>
<protein>
    <submittedName>
        <fullName evidence="2">SDR family oxidoreductase</fullName>
    </submittedName>
</protein>
<dbReference type="Gene3D" id="3.40.50.720">
    <property type="entry name" value="NAD(P)-binding Rossmann-like Domain"/>
    <property type="match status" value="1"/>
</dbReference>
<dbReference type="EMBL" id="JBHSDK010000009">
    <property type="protein sequence ID" value="MFC4334765.1"/>
    <property type="molecule type" value="Genomic_DNA"/>
</dbReference>
<evidence type="ECO:0000313" key="2">
    <source>
        <dbReference type="EMBL" id="MFC4334765.1"/>
    </source>
</evidence>
<evidence type="ECO:0000313" key="3">
    <source>
        <dbReference type="Proteomes" id="UP001595823"/>
    </source>
</evidence>
<dbReference type="PRINTS" id="PR00081">
    <property type="entry name" value="GDHRDH"/>
</dbReference>
<sequence>MDFALAGHRIVLTGGGSGIGHAAVDFLLRCGATVSTCARDLDRLRESWRDLDPETARRLHLFRCDVFANDQVGRFAFDAARAMDGIDGLVVNANSSSGGDAPKTTASQYSKDVNQNIAAAAHPIMTTLPYLRRSECPRIVIVDGVAGRTPDPALASRSSAPAALGSYTTSLSFALAKDRIGVNRVRVGVIDTPHQRERHRESGSELSYEDWLRSEAAKRRIPYKRVGTPSEVAGPIAFLLSPLSSYMTGTALDVSGGK</sequence>
<name>A0ABV8TW06_9ACTN</name>
<evidence type="ECO:0000256" key="1">
    <source>
        <dbReference type="ARBA" id="ARBA00006484"/>
    </source>
</evidence>
<keyword evidence="3" id="KW-1185">Reference proteome</keyword>
<proteinExistence type="inferred from homology"/>
<gene>
    <name evidence="2" type="ORF">ACFPET_06100</name>
</gene>